<comment type="function">
    <text evidence="3">May play the central regulatory role in sporulation. It may be an element of the effector pathway responsible for the activation of sporulation genes in response to nutritional stress. Spo0A may act in concert with spo0H (a sigma factor) to control the expression of some genes that are critical to the sporulation process.</text>
</comment>
<evidence type="ECO:0000256" key="2">
    <source>
        <dbReference type="ARBA" id="ARBA00022553"/>
    </source>
</evidence>
<dbReference type="RefSeq" id="WP_012282029.1">
    <property type="nucleotide sequence ID" value="NC_010337.2"/>
</dbReference>
<dbReference type="HOGENOM" id="CLU_000445_69_8_9"/>
<evidence type="ECO:0000256" key="4">
    <source>
        <dbReference type="PROSITE-ProRule" id="PRU00169"/>
    </source>
</evidence>
<keyword evidence="7" id="KW-1185">Reference proteome</keyword>
<evidence type="ECO:0000259" key="5">
    <source>
        <dbReference type="PROSITE" id="PS50110"/>
    </source>
</evidence>
<dbReference type="CDD" id="cd00156">
    <property type="entry name" value="REC"/>
    <property type="match status" value="1"/>
</dbReference>
<feature type="domain" description="Response regulatory" evidence="5">
    <location>
        <begin position="6"/>
        <end position="120"/>
    </location>
</feature>
<gene>
    <name evidence="6" type="ORF">HM1_1074</name>
</gene>
<dbReference type="STRING" id="498761.HM1_1074"/>
<dbReference type="SMART" id="SM00448">
    <property type="entry name" value="REC"/>
    <property type="match status" value="1"/>
</dbReference>
<evidence type="ECO:0000313" key="6">
    <source>
        <dbReference type="EMBL" id="ABZ83500.1"/>
    </source>
</evidence>
<dbReference type="OrthoDB" id="9808843at2"/>
<dbReference type="Gene3D" id="3.40.50.2300">
    <property type="match status" value="1"/>
</dbReference>
<evidence type="ECO:0000313" key="7">
    <source>
        <dbReference type="Proteomes" id="UP000008550"/>
    </source>
</evidence>
<dbReference type="InterPro" id="IPR011006">
    <property type="entry name" value="CheY-like_superfamily"/>
</dbReference>
<dbReference type="KEGG" id="hmo:HM1_1074"/>
<evidence type="ECO:0000256" key="1">
    <source>
        <dbReference type="ARBA" id="ARBA00018672"/>
    </source>
</evidence>
<dbReference type="AlphaFoldDB" id="B0TI80"/>
<dbReference type="PROSITE" id="PS50110">
    <property type="entry name" value="RESPONSE_REGULATORY"/>
    <property type="match status" value="1"/>
</dbReference>
<feature type="modified residue" description="4-aspartylphosphate" evidence="4">
    <location>
        <position position="55"/>
    </location>
</feature>
<proteinExistence type="predicted"/>
<reference evidence="6 7" key="1">
    <citation type="journal article" date="2008" name="J. Bacteriol.">
        <title>The genome of Heliobacterium modesticaldum, a phototrophic representative of the Firmicutes containing the simplest photosynthetic apparatus.</title>
        <authorList>
            <person name="Sattley W.M."/>
            <person name="Madigan M.T."/>
            <person name="Swingley W.D."/>
            <person name="Cheung P.C."/>
            <person name="Clocksin K.M."/>
            <person name="Conrad A.L."/>
            <person name="Dejesa L.C."/>
            <person name="Honchak B.M."/>
            <person name="Jung D.O."/>
            <person name="Karbach L.E."/>
            <person name="Kurdoglu A."/>
            <person name="Lahiri S."/>
            <person name="Mastrian S.D."/>
            <person name="Page L.E."/>
            <person name="Taylor H.L."/>
            <person name="Wang Z.T."/>
            <person name="Raymond J."/>
            <person name="Chen M."/>
            <person name="Blankenship R.E."/>
            <person name="Touchman J.W."/>
        </authorList>
    </citation>
    <scope>NUCLEOTIDE SEQUENCE [LARGE SCALE GENOMIC DNA]</scope>
    <source>
        <strain evidence="7">ATCC 51547 / Ice1</strain>
    </source>
</reference>
<organism evidence="6 7">
    <name type="scientific">Heliobacterium modesticaldum (strain ATCC 51547 / Ice1)</name>
    <dbReference type="NCBI Taxonomy" id="498761"/>
    <lineage>
        <taxon>Bacteria</taxon>
        <taxon>Bacillati</taxon>
        <taxon>Bacillota</taxon>
        <taxon>Clostridia</taxon>
        <taxon>Eubacteriales</taxon>
        <taxon>Heliobacteriaceae</taxon>
        <taxon>Heliomicrobium</taxon>
    </lineage>
</organism>
<name>B0TI80_HELMI</name>
<evidence type="ECO:0000256" key="3">
    <source>
        <dbReference type="ARBA" id="ARBA00024867"/>
    </source>
</evidence>
<dbReference type="PANTHER" id="PTHR44591">
    <property type="entry name" value="STRESS RESPONSE REGULATOR PROTEIN 1"/>
    <property type="match status" value="1"/>
</dbReference>
<dbReference type="InterPro" id="IPR001789">
    <property type="entry name" value="Sig_transdc_resp-reg_receiver"/>
</dbReference>
<dbReference type="Proteomes" id="UP000008550">
    <property type="component" value="Chromosome"/>
</dbReference>
<dbReference type="Pfam" id="PF00072">
    <property type="entry name" value="Response_reg"/>
    <property type="match status" value="1"/>
</dbReference>
<sequence length="128" mass="14537">MGDSRWVLVVDDQKGVRRLLYEAFHLVGVPVEVAASGAEALEKLGRREYSLMLLDVRMPAMTGLEALAEARRRGHRLPVILMSAYEDLSLIKEAGALDILDHLIKPFDVMELTQKITRWRASPFEYRS</sequence>
<accession>B0TI80</accession>
<dbReference type="SUPFAM" id="SSF52172">
    <property type="entry name" value="CheY-like"/>
    <property type="match status" value="1"/>
</dbReference>
<dbReference type="EMBL" id="CP000930">
    <property type="protein sequence ID" value="ABZ83500.1"/>
    <property type="molecule type" value="Genomic_DNA"/>
</dbReference>
<protein>
    <recommendedName>
        <fullName evidence="1">Stage 0 sporulation protein A homolog</fullName>
    </recommendedName>
</protein>
<keyword evidence="2 4" id="KW-0597">Phosphoprotein</keyword>
<dbReference type="eggNOG" id="COG2204">
    <property type="taxonomic scope" value="Bacteria"/>
</dbReference>
<dbReference type="InterPro" id="IPR050595">
    <property type="entry name" value="Bact_response_regulator"/>
</dbReference>
<dbReference type="PANTHER" id="PTHR44591:SF3">
    <property type="entry name" value="RESPONSE REGULATORY DOMAIN-CONTAINING PROTEIN"/>
    <property type="match status" value="1"/>
</dbReference>
<dbReference type="GO" id="GO:0000160">
    <property type="term" value="P:phosphorelay signal transduction system"/>
    <property type="evidence" value="ECO:0007669"/>
    <property type="project" value="InterPro"/>
</dbReference>